<dbReference type="RefSeq" id="WP_216876979.1">
    <property type="nucleotide sequence ID" value="NZ_JAERQM010000004.1"/>
</dbReference>
<dbReference type="PROSITE" id="PS51318">
    <property type="entry name" value="TAT"/>
    <property type="match status" value="1"/>
</dbReference>
<evidence type="ECO:0000256" key="1">
    <source>
        <dbReference type="SAM" id="MobiDB-lite"/>
    </source>
</evidence>
<evidence type="ECO:0000313" key="4">
    <source>
        <dbReference type="Proteomes" id="UP000689967"/>
    </source>
</evidence>
<accession>A0ABS6H8W8</accession>
<evidence type="ECO:0000313" key="3">
    <source>
        <dbReference type="EMBL" id="MBU8545169.1"/>
    </source>
</evidence>
<evidence type="ECO:0008006" key="5">
    <source>
        <dbReference type="Google" id="ProtNLM"/>
    </source>
</evidence>
<feature type="compositionally biased region" description="Basic residues" evidence="1">
    <location>
        <begin position="70"/>
        <end position="79"/>
    </location>
</feature>
<protein>
    <recommendedName>
        <fullName evidence="5">Protamine-2 (Modular protein)</fullName>
    </recommendedName>
</protein>
<name>A0ABS6H8W8_9PROT</name>
<reference evidence="3 4" key="1">
    <citation type="submission" date="2021-01" db="EMBL/GenBank/DDBJ databases">
        <title>Roseomonas sp. nov, a bacterium isolated from an oil production mixture in Yumen Oilfield.</title>
        <authorList>
            <person name="Wu D."/>
        </authorList>
    </citation>
    <scope>NUCLEOTIDE SEQUENCE [LARGE SCALE GENOMIC DNA]</scope>
    <source>
        <strain evidence="3 4">ROY-5-3</strain>
    </source>
</reference>
<dbReference type="Proteomes" id="UP000689967">
    <property type="component" value="Unassembled WGS sequence"/>
</dbReference>
<dbReference type="InterPro" id="IPR006311">
    <property type="entry name" value="TAT_signal"/>
</dbReference>
<sequence length="107" mass="12146">MERRRFLFAGLAGALAATLGGVAAQAATPVIRPAVTPEPQPAAEPALAREEEVDALMQEVQWGPPPGRPRPGRGPRRRRCWTERRRVAYRDRFGRVRYRMVDRRVCR</sequence>
<feature type="region of interest" description="Disordered" evidence="1">
    <location>
        <begin position="58"/>
        <end position="80"/>
    </location>
</feature>
<keyword evidence="4" id="KW-1185">Reference proteome</keyword>
<feature type="signal peptide" evidence="2">
    <location>
        <begin position="1"/>
        <end position="26"/>
    </location>
</feature>
<comment type="caution">
    <text evidence="3">The sequence shown here is derived from an EMBL/GenBank/DDBJ whole genome shotgun (WGS) entry which is preliminary data.</text>
</comment>
<evidence type="ECO:0000256" key="2">
    <source>
        <dbReference type="SAM" id="SignalP"/>
    </source>
</evidence>
<feature type="chain" id="PRO_5047409007" description="Protamine-2 (Modular protein)" evidence="2">
    <location>
        <begin position="27"/>
        <end position="107"/>
    </location>
</feature>
<keyword evidence="2" id="KW-0732">Signal</keyword>
<dbReference type="EMBL" id="JAERQM010000004">
    <property type="protein sequence ID" value="MBU8545169.1"/>
    <property type="molecule type" value="Genomic_DNA"/>
</dbReference>
<organism evidence="3 4">
    <name type="scientific">Falsiroseomonas oleicola</name>
    <dbReference type="NCBI Taxonomy" id="2801474"/>
    <lineage>
        <taxon>Bacteria</taxon>
        <taxon>Pseudomonadati</taxon>
        <taxon>Pseudomonadota</taxon>
        <taxon>Alphaproteobacteria</taxon>
        <taxon>Acetobacterales</taxon>
        <taxon>Roseomonadaceae</taxon>
        <taxon>Falsiroseomonas</taxon>
    </lineage>
</organism>
<proteinExistence type="predicted"/>
<gene>
    <name evidence="3" type="ORF">JJQ90_15720</name>
</gene>